<organism evidence="2 3">
    <name type="scientific">Marinobacterium weihaiense</name>
    <dbReference type="NCBI Taxonomy" id="2851016"/>
    <lineage>
        <taxon>Bacteria</taxon>
        <taxon>Pseudomonadati</taxon>
        <taxon>Pseudomonadota</taxon>
        <taxon>Gammaproteobacteria</taxon>
        <taxon>Oceanospirillales</taxon>
        <taxon>Oceanospirillaceae</taxon>
        <taxon>Marinobacterium</taxon>
    </lineage>
</organism>
<dbReference type="Proteomes" id="UP000755551">
    <property type="component" value="Unassembled WGS sequence"/>
</dbReference>
<name>A0ABS6M7L3_9GAMM</name>
<protein>
    <submittedName>
        <fullName evidence="2">HypC/HybG/HupF family hydrogenase formation chaperone</fullName>
    </submittedName>
</protein>
<keyword evidence="3" id="KW-1185">Reference proteome</keyword>
<sequence>MCLGIPAEIVAVDPSDPMSATVEVSGVRRRVNLACVLAEDTDPHDLLGQWVLIHVGFAMALMDADAAKATLALLSELSQEHGSA</sequence>
<dbReference type="InterPro" id="IPR001109">
    <property type="entry name" value="Hydrogenase_HupF/HypC"/>
</dbReference>
<evidence type="ECO:0000256" key="1">
    <source>
        <dbReference type="ARBA" id="ARBA00006018"/>
    </source>
</evidence>
<accession>A0ABS6M7L3</accession>
<comment type="similarity">
    <text evidence="1">Belongs to the HupF/HypC family.</text>
</comment>
<dbReference type="NCBIfam" id="TIGR00074">
    <property type="entry name" value="hypC_hupF"/>
    <property type="match status" value="1"/>
</dbReference>
<proteinExistence type="inferred from homology"/>
<evidence type="ECO:0000313" key="3">
    <source>
        <dbReference type="Proteomes" id="UP000755551"/>
    </source>
</evidence>
<dbReference type="EMBL" id="JAHQZT010000001">
    <property type="protein sequence ID" value="MBV0931894.1"/>
    <property type="molecule type" value="Genomic_DNA"/>
</dbReference>
<dbReference type="RefSeq" id="WP_217333316.1">
    <property type="nucleotide sequence ID" value="NZ_JAHQZT010000001.1"/>
</dbReference>
<gene>
    <name evidence="2" type="primary">hypC</name>
    <name evidence="2" type="ORF">KTN04_00880</name>
</gene>
<dbReference type="PANTHER" id="PTHR35177">
    <property type="entry name" value="HYDROGENASE MATURATION FACTOR HYBG"/>
    <property type="match status" value="1"/>
</dbReference>
<evidence type="ECO:0000313" key="2">
    <source>
        <dbReference type="EMBL" id="MBV0931894.1"/>
    </source>
</evidence>
<reference evidence="2 3" key="1">
    <citation type="submission" date="2021-06" db="EMBL/GenBank/DDBJ databases">
        <title>Bacterium isolated from marine sediment.</title>
        <authorList>
            <person name="Zhu K.-L."/>
            <person name="Du Z.-J."/>
            <person name="Liang Q.-Y."/>
        </authorList>
    </citation>
    <scope>NUCLEOTIDE SEQUENCE [LARGE SCALE GENOMIC DNA]</scope>
    <source>
        <strain evidence="2 3">A346</strain>
    </source>
</reference>
<dbReference type="PANTHER" id="PTHR35177:SF2">
    <property type="entry name" value="HYDROGENASE MATURATION FACTOR HYBG"/>
    <property type="match status" value="1"/>
</dbReference>
<comment type="caution">
    <text evidence="2">The sequence shown here is derived from an EMBL/GenBank/DDBJ whole genome shotgun (WGS) entry which is preliminary data.</text>
</comment>
<dbReference type="Pfam" id="PF01455">
    <property type="entry name" value="HupF_HypC"/>
    <property type="match status" value="1"/>
</dbReference>